<keyword evidence="1" id="KW-0472">Membrane</keyword>
<evidence type="ECO:0000313" key="2">
    <source>
        <dbReference type="EMBL" id="REK73069.1"/>
    </source>
</evidence>
<keyword evidence="1" id="KW-1133">Transmembrane helix</keyword>
<evidence type="ECO:0000313" key="3">
    <source>
        <dbReference type="Proteomes" id="UP000265581"/>
    </source>
</evidence>
<sequence length="105" mass="11037">MPAHNASKAPGKAPSTSAKILYRPVGIVSSIAGGLVASLIFKQVWKRVSAGDGVDPPGPLESEYDFKEILLAAVIQGAIYSAVKTVIQRQGARTFERATGEWPGS</sequence>
<reference evidence="2 3" key="1">
    <citation type="submission" date="2018-08" db="EMBL/GenBank/DDBJ databases">
        <title>Aeromicrobium sp. M2KJ-4, whole genome shotgun sequence.</title>
        <authorList>
            <person name="Tuo L."/>
        </authorList>
    </citation>
    <scope>NUCLEOTIDE SEQUENCE [LARGE SCALE GENOMIC DNA]</scope>
    <source>
        <strain evidence="2 3">M2KJ-4</strain>
    </source>
</reference>
<accession>A0A371PAX4</accession>
<dbReference type="RefSeq" id="WP_119703183.1">
    <property type="nucleotide sequence ID" value="NZ_JBHSOI010000001.1"/>
</dbReference>
<comment type="caution">
    <text evidence="2">The sequence shown here is derived from an EMBL/GenBank/DDBJ whole genome shotgun (WGS) entry which is preliminary data.</text>
</comment>
<gene>
    <name evidence="2" type="ORF">DX116_05650</name>
</gene>
<feature type="transmembrane region" description="Helical" evidence="1">
    <location>
        <begin position="20"/>
        <end position="41"/>
    </location>
</feature>
<keyword evidence="1" id="KW-0812">Transmembrane</keyword>
<evidence type="ECO:0000256" key="1">
    <source>
        <dbReference type="SAM" id="Phobius"/>
    </source>
</evidence>
<organism evidence="2 3">
    <name type="scientific">Aeromicrobium endophyticum</name>
    <dbReference type="NCBI Taxonomy" id="2292704"/>
    <lineage>
        <taxon>Bacteria</taxon>
        <taxon>Bacillati</taxon>
        <taxon>Actinomycetota</taxon>
        <taxon>Actinomycetes</taxon>
        <taxon>Propionibacteriales</taxon>
        <taxon>Nocardioidaceae</taxon>
        <taxon>Aeromicrobium</taxon>
    </lineage>
</organism>
<proteinExistence type="predicted"/>
<dbReference type="EMBL" id="QUBR01000001">
    <property type="protein sequence ID" value="REK73069.1"/>
    <property type="molecule type" value="Genomic_DNA"/>
</dbReference>
<dbReference type="Proteomes" id="UP000265581">
    <property type="component" value="Unassembled WGS sequence"/>
</dbReference>
<dbReference type="AlphaFoldDB" id="A0A371PAX4"/>
<dbReference type="Pfam" id="PF14019">
    <property type="entry name" value="DUF4235"/>
    <property type="match status" value="1"/>
</dbReference>
<keyword evidence="3" id="KW-1185">Reference proteome</keyword>
<protein>
    <submittedName>
        <fullName evidence="2">DUF4235 domain-containing protein</fullName>
    </submittedName>
</protein>
<dbReference type="InterPro" id="IPR025329">
    <property type="entry name" value="DUF4235"/>
</dbReference>
<dbReference type="OrthoDB" id="5244650at2"/>
<name>A0A371PAX4_9ACTN</name>